<dbReference type="RefSeq" id="XP_009492981.1">
    <property type="nucleotide sequence ID" value="XM_009494706.1"/>
</dbReference>
<evidence type="ECO:0000313" key="3">
    <source>
        <dbReference type="Proteomes" id="UP000030693"/>
    </source>
</evidence>
<dbReference type="EMBL" id="KB932201">
    <property type="protein sequence ID" value="KCV73280.1"/>
    <property type="molecule type" value="Genomic_DNA"/>
</dbReference>
<keyword evidence="3" id="KW-1185">Reference proteome</keyword>
<reference evidence="2" key="1">
    <citation type="submission" date="2013-04" db="EMBL/GenBank/DDBJ databases">
        <title>The Genome Sequence of Fonticula alba ATCC 38817.</title>
        <authorList>
            <consortium name="The Broad Institute Genomics Platform"/>
            <person name="Russ C."/>
            <person name="Cuomo C."/>
            <person name="Burger G."/>
            <person name="Gray M.W."/>
            <person name="Holland P.W.H."/>
            <person name="King N."/>
            <person name="Lang F.B.F."/>
            <person name="Roger A.J."/>
            <person name="Ruiz-Trillo I."/>
            <person name="Brown M."/>
            <person name="Walker B."/>
            <person name="Young S."/>
            <person name="Zeng Q."/>
            <person name="Gargeya S."/>
            <person name="Fitzgerald M."/>
            <person name="Haas B."/>
            <person name="Abouelleil A."/>
            <person name="Allen A.W."/>
            <person name="Alvarado L."/>
            <person name="Arachchi H.M."/>
            <person name="Berlin A.M."/>
            <person name="Chapman S.B."/>
            <person name="Gainer-Dewar J."/>
            <person name="Goldberg J."/>
            <person name="Griggs A."/>
            <person name="Gujja S."/>
            <person name="Hansen M."/>
            <person name="Howarth C."/>
            <person name="Imamovic A."/>
            <person name="Ireland A."/>
            <person name="Larimer J."/>
            <person name="McCowan C."/>
            <person name="Murphy C."/>
            <person name="Pearson M."/>
            <person name="Poon T.W."/>
            <person name="Priest M."/>
            <person name="Roberts A."/>
            <person name="Saif S."/>
            <person name="Shea T."/>
            <person name="Sisk P."/>
            <person name="Sykes S."/>
            <person name="Wortman J."/>
            <person name="Nusbaum C."/>
            <person name="Birren B."/>
        </authorList>
    </citation>
    <scope>NUCLEOTIDE SEQUENCE [LARGE SCALE GENOMIC DNA]</scope>
    <source>
        <strain evidence="2">ATCC 38817</strain>
    </source>
</reference>
<proteinExistence type="inferred from homology"/>
<name>A0A058ZFW2_FONAL</name>
<dbReference type="PROSITE" id="PS51374">
    <property type="entry name" value="NDPK_LIKE"/>
    <property type="match status" value="1"/>
</dbReference>
<dbReference type="AlphaFoldDB" id="A0A058ZFW2"/>
<dbReference type="Gene3D" id="3.30.70.141">
    <property type="entry name" value="Nucleoside diphosphate kinase-like domain"/>
    <property type="match status" value="1"/>
</dbReference>
<evidence type="ECO:0000256" key="1">
    <source>
        <dbReference type="PROSITE-ProRule" id="PRU00706"/>
    </source>
</evidence>
<dbReference type="SUPFAM" id="SSF54919">
    <property type="entry name" value="Nucleoside diphosphate kinase, NDK"/>
    <property type="match status" value="1"/>
</dbReference>
<sequence length="66" mass="7274">MSVIAIQFEGPNAIAKWRELIGPTRPVQYALLDDPTAYHPPNAPNSPQTAASEIAFWFDGTFGQEE</sequence>
<dbReference type="GeneID" id="20525547"/>
<evidence type="ECO:0000313" key="2">
    <source>
        <dbReference type="EMBL" id="KCV73280.1"/>
    </source>
</evidence>
<dbReference type="Proteomes" id="UP000030693">
    <property type="component" value="Unassembled WGS sequence"/>
</dbReference>
<comment type="caution">
    <text evidence="1">Lacks conserved residue(s) required for the propagation of feature annotation.</text>
</comment>
<accession>A0A058ZFW2</accession>
<dbReference type="OrthoDB" id="2162449at2759"/>
<protein>
    <submittedName>
        <fullName evidence="2">Uncharacterized protein</fullName>
    </submittedName>
</protein>
<gene>
    <name evidence="2" type="ORF">H696_00822</name>
</gene>
<comment type="similarity">
    <text evidence="1">Belongs to the NDK family.</text>
</comment>
<dbReference type="InterPro" id="IPR036850">
    <property type="entry name" value="NDK-like_dom_sf"/>
</dbReference>
<organism evidence="2">
    <name type="scientific">Fonticula alba</name>
    <name type="common">Slime mold</name>
    <dbReference type="NCBI Taxonomy" id="691883"/>
    <lineage>
        <taxon>Eukaryota</taxon>
        <taxon>Rotosphaerida</taxon>
        <taxon>Fonticulaceae</taxon>
        <taxon>Fonticula</taxon>
    </lineage>
</organism>